<dbReference type="SUPFAM" id="SSF52540">
    <property type="entry name" value="P-loop containing nucleoside triphosphate hydrolases"/>
    <property type="match status" value="1"/>
</dbReference>
<name>A0A432L6V9_9BACI</name>
<dbReference type="Proteomes" id="UP000287910">
    <property type="component" value="Unassembled WGS sequence"/>
</dbReference>
<dbReference type="AlphaFoldDB" id="A0A432L6V9"/>
<evidence type="ECO:0000313" key="2">
    <source>
        <dbReference type="Proteomes" id="UP000287910"/>
    </source>
</evidence>
<organism evidence="1 2">
    <name type="scientific">Lysinibacillus antri</name>
    <dbReference type="NCBI Taxonomy" id="2498145"/>
    <lineage>
        <taxon>Bacteria</taxon>
        <taxon>Bacillati</taxon>
        <taxon>Bacillota</taxon>
        <taxon>Bacilli</taxon>
        <taxon>Bacillales</taxon>
        <taxon>Bacillaceae</taxon>
        <taxon>Lysinibacillus</taxon>
    </lineage>
</organism>
<sequence length="1106" mass="129506">MSFQPSINIMYDIGKVQLFENYVPNIKQLDIMNRMIKDLVEAEQHAHLLVGPYGAGKSLVGAMTTSLLTQSKFNKEIKQFFQDVHTVSPELEINIRVTLAKNKIKWIPVMITGKTGDFESIILDSIEKKCEENGINLAHKNDTRYILDLIDTWEQKFPDVYISFGKELQKLQYTINQFKEQLIYEFEPDKTIQLFKNIYPNIAFGTTYHNPHRIEFIEQLHYIFDQLTKKKIGLFIVFDEFGRFLQTVSNAKIHSTMQHIQDLAELVNRQQNAFLLMITHTGLQQYANANTNLTQDELERVEKRFLEHRLESDSSIFYRSAHKLLNKSKEYKPNMFLANDYEQLGYSIMKYNLFPDMTTEEIEGTIIEGCQPIHPLTIQLLPGISNLLGQNDRTLYMFLNEFELENVKGTWYYADHLFEYFYPDNSIILTLDSMKFYRLASSYKVSEIALRAVKLATLLNILNNRFAITPEFLQFALGIDEDQAQQVIEELIHVKLLRLNPFSKTYELYEGALVEFEDVYKEVEMSSILNDEVRIKAVENLFGERYYIPLGYNNAKSMTRYIETKFIIGEQPFEVGLYEDGMLLYVITRNKNEREQVEQKIKQYTNNDILFGVTNIDFSKVSEYINQYLILNRMLEMPEILQKDANLKKEISLRIETVTYVIQQILNPLKKFSGEDARYYWAGKEITFNSVYQFESFLDKWMFERFPYTPEVRNESFNKRSVMGIQRKSAISILEQILQQTFDGTFELTGNGPDYLIFATTFKNLNFDFVDLDNQTVYELTELRKRLLEQLENTKRNSVYSLYSIALSEPFGIRAPLVPLLVVALLKDKWHQMAFYSNDFSLPEMNAEMLYEILEQAAEFYEYEVYSLDEESSESLQYLNEVYLDGGNVIPPNILFKELNQWLLKLPRFTQITNKQPAEILKFKQIIRSSETDPLVASKEFVNLGLLKEQYREVKQYLEDFVEEFKKQLLQETLVAFDVQEIKEIRNKHAITIQKSPQLLELVGILEQEQNLDSFIIKVVGVRLEDWSDVTYDSYFATLTQLLTVVDSEMIRVIEGDQVISTIKEMELSVKGNTIYNQLQRIVTAGGRTMNAEEVKYILYRVLKEV</sequence>
<keyword evidence="2" id="KW-1185">Reference proteome</keyword>
<reference evidence="1 2" key="1">
    <citation type="submission" date="2018-12" db="EMBL/GenBank/DDBJ databases">
        <title>Lysinibacillus antri sp. nov., isolated from a cave soil.</title>
        <authorList>
            <person name="Narsing Rao M.P."/>
            <person name="Zhang H."/>
            <person name="Dong Z.-Y."/>
            <person name="Niu X.-K."/>
            <person name="Zhang K."/>
            <person name="Fang B.-Z."/>
            <person name="Kang Y.-Q."/>
            <person name="Xiao M."/>
            <person name="Li W.-J."/>
        </authorList>
    </citation>
    <scope>NUCLEOTIDE SEQUENCE [LARGE SCALE GENOMIC DNA]</scope>
    <source>
        <strain evidence="1 2">SYSU K30002</strain>
    </source>
</reference>
<gene>
    <name evidence="1" type="ORF">EK386_18960</name>
</gene>
<protein>
    <recommendedName>
        <fullName evidence="3">ATP-binding protein</fullName>
    </recommendedName>
</protein>
<accession>A0A432L6V9</accession>
<dbReference type="RefSeq" id="WP_126660750.1">
    <property type="nucleotide sequence ID" value="NZ_RYYR01000044.1"/>
</dbReference>
<proteinExistence type="predicted"/>
<dbReference type="InterPro" id="IPR027417">
    <property type="entry name" value="P-loop_NTPase"/>
</dbReference>
<evidence type="ECO:0000313" key="1">
    <source>
        <dbReference type="EMBL" id="RUL46531.1"/>
    </source>
</evidence>
<evidence type="ECO:0008006" key="3">
    <source>
        <dbReference type="Google" id="ProtNLM"/>
    </source>
</evidence>
<dbReference type="EMBL" id="RYYR01000044">
    <property type="protein sequence ID" value="RUL46531.1"/>
    <property type="molecule type" value="Genomic_DNA"/>
</dbReference>
<comment type="caution">
    <text evidence="1">The sequence shown here is derived from an EMBL/GenBank/DDBJ whole genome shotgun (WGS) entry which is preliminary data.</text>
</comment>